<organism evidence="1">
    <name type="scientific">bioreactor metagenome</name>
    <dbReference type="NCBI Taxonomy" id="1076179"/>
    <lineage>
        <taxon>unclassified sequences</taxon>
        <taxon>metagenomes</taxon>
        <taxon>ecological metagenomes</taxon>
    </lineage>
</organism>
<gene>
    <name evidence="1" type="ORF">SDC9_160250</name>
</gene>
<sequence length="208" mass="23401">MQNPLCLVRRRMRVVGNHDDGDSVIAVDMLNQPIHLRRCEGIQPRNRFVEDDQFSGCGQRARQQGALLLPTGELTETRILQRIHADADHLRVCNIPLLFRIKRAKTEGVEGAGEHDLLHACGKVPLPVPLLRQVANLSRFQPVAERNRPGGRRLEPQQPFDQRALSGTVFSDHAEIIPALYGEGQIAHNLFAVVTKRGVCYLNQCHFK</sequence>
<reference evidence="1" key="1">
    <citation type="submission" date="2019-08" db="EMBL/GenBank/DDBJ databases">
        <authorList>
            <person name="Kucharzyk K."/>
            <person name="Murdoch R.W."/>
            <person name="Higgins S."/>
            <person name="Loffler F."/>
        </authorList>
    </citation>
    <scope>NUCLEOTIDE SEQUENCE</scope>
</reference>
<protein>
    <submittedName>
        <fullName evidence="1">Uncharacterized protein</fullName>
    </submittedName>
</protein>
<accession>A0A645FG53</accession>
<evidence type="ECO:0000313" key="1">
    <source>
        <dbReference type="EMBL" id="MPN12930.1"/>
    </source>
</evidence>
<dbReference type="AlphaFoldDB" id="A0A645FG53"/>
<dbReference type="AntiFam" id="ANF00142">
    <property type="entry name" value="Shadow ORF (opposite yadG)"/>
</dbReference>
<dbReference type="EMBL" id="VSSQ01059359">
    <property type="protein sequence ID" value="MPN12930.1"/>
    <property type="molecule type" value="Genomic_DNA"/>
</dbReference>
<dbReference type="AntiFam" id="ANF00095">
    <property type="entry name" value="Shadow ORF (opposite ABC transporters)"/>
</dbReference>
<comment type="caution">
    <text evidence="1">The sequence shown here is derived from an EMBL/GenBank/DDBJ whole genome shotgun (WGS) entry which is preliminary data.</text>
</comment>
<name>A0A645FG53_9ZZZZ</name>
<proteinExistence type="predicted"/>